<accession>A0A6G1QCP1</accession>
<gene>
    <name evidence="2" type="ORF">EXN66_Car016108</name>
</gene>
<proteinExistence type="predicted"/>
<sequence>MPPKKGDTKSAAKKGKSEEPKKGGKDDKKGGKDDKKGGKKAEEPPAKGKGKDDGKKGKGKKPVSESDEGSEEEEEEVKSEEDEDDDSEEEVVTKKTNKGKGKAALKGASKAIAVKGFKPPAKQKPASDDDGDDEEQEKPVTKKGMGAVNLKKMSDVHIKGASKAMMGFAAEGQKKNTAAAKTGKTVDPKAQLKGASKALTGLTGKSSPFSLPSKQQPPEKAKPKRNLKTTSRLFLRLSKKKKPAAGGKPLLGASKLFAGLGAKSPSADKKPGLSGFSLFNKKNETEKETTSPKKNINLSSLGGKGKMATEAKGLGGKFKGMFGRKKGPPDFKTKGWMIGRIAAATNWLTGQFLNTKGQGHLGARARGRGKKRLSFANRGTRGRQAHYYNEAYEYDDDDDDDDEYEYEDEYYDRWQPRGFSGRPMTYDPYGEEMDYYDDDDDEWEDEYGYYDDEGNFYYDDELYYDDDMDYYSYPCDYYDDEYEDYCGDEGMEYYYNEDGLLYAIEPEGYGYYGDVIDGFYDPYEFGDYFDHNMAYNDGMVDPYARINSSYDVFSGLYNDPMLGYTDPVATYNHYQQPFYTDTGLVPAQTGQPYGQEQLHYPQAEQFSTEQFRVPRPQSLVHISLSTTAVLPSVPTILPSGPTNVANGADGANVTIYPSNATADASTDAFTTPFTSGLT</sequence>
<feature type="compositionally biased region" description="Basic and acidic residues" evidence="1">
    <location>
        <begin position="1"/>
        <end position="56"/>
    </location>
</feature>
<feature type="compositionally biased region" description="Low complexity" evidence="1">
    <location>
        <begin position="175"/>
        <end position="185"/>
    </location>
</feature>
<evidence type="ECO:0008006" key="4">
    <source>
        <dbReference type="Google" id="ProtNLM"/>
    </source>
</evidence>
<feature type="compositionally biased region" description="Polar residues" evidence="1">
    <location>
        <begin position="203"/>
        <end position="216"/>
    </location>
</feature>
<feature type="region of interest" description="Disordered" evidence="1">
    <location>
        <begin position="1"/>
        <end position="148"/>
    </location>
</feature>
<feature type="region of interest" description="Disordered" evidence="1">
    <location>
        <begin position="174"/>
        <end position="231"/>
    </location>
</feature>
<evidence type="ECO:0000256" key="1">
    <source>
        <dbReference type="SAM" id="MobiDB-lite"/>
    </source>
</evidence>
<dbReference type="Proteomes" id="UP000503349">
    <property type="component" value="Chromosome 15"/>
</dbReference>
<evidence type="ECO:0000313" key="3">
    <source>
        <dbReference type="Proteomes" id="UP000503349"/>
    </source>
</evidence>
<protein>
    <recommendedName>
        <fullName evidence="4">Unconventional myosin-XV Unconventional myosin-15</fullName>
    </recommendedName>
</protein>
<feature type="region of interest" description="Disordered" evidence="1">
    <location>
        <begin position="283"/>
        <end position="305"/>
    </location>
</feature>
<reference evidence="3" key="2">
    <citation type="submission" date="2019-02" db="EMBL/GenBank/DDBJ databases">
        <title>Opniocepnalus argus Var Kimnra genome.</title>
        <authorList>
            <person name="Zhou C."/>
            <person name="Xiao S."/>
        </authorList>
    </citation>
    <scope>NUCLEOTIDE SEQUENCE [LARGE SCALE GENOMIC DNA]</scope>
</reference>
<feature type="compositionally biased region" description="Low complexity" evidence="1">
    <location>
        <begin position="104"/>
        <end position="113"/>
    </location>
</feature>
<evidence type="ECO:0000313" key="2">
    <source>
        <dbReference type="EMBL" id="KAF3700421.1"/>
    </source>
</evidence>
<feature type="compositionally biased region" description="Acidic residues" evidence="1">
    <location>
        <begin position="65"/>
        <end position="90"/>
    </location>
</feature>
<dbReference type="EMBL" id="CM015726">
    <property type="protein sequence ID" value="KAF3700421.1"/>
    <property type="molecule type" value="Genomic_DNA"/>
</dbReference>
<reference evidence="2 3" key="1">
    <citation type="submission" date="2019-02" db="EMBL/GenBank/DDBJ databases">
        <title>Opniocepnalus argus genome.</title>
        <authorList>
            <person name="Zhou C."/>
            <person name="Xiao S."/>
        </authorList>
    </citation>
    <scope>NUCLEOTIDE SEQUENCE [LARGE SCALE GENOMIC DNA]</scope>
    <source>
        <strain evidence="2">OARG1902GOOAL</strain>
        <tissue evidence="2">Muscle</tissue>
    </source>
</reference>
<dbReference type="AlphaFoldDB" id="A0A6G1QCP1"/>
<name>A0A6G1QCP1_CHAAH</name>
<organism evidence="2 3">
    <name type="scientific">Channa argus</name>
    <name type="common">Northern snakehead</name>
    <name type="synonym">Ophicephalus argus</name>
    <dbReference type="NCBI Taxonomy" id="215402"/>
    <lineage>
        <taxon>Eukaryota</taxon>
        <taxon>Metazoa</taxon>
        <taxon>Chordata</taxon>
        <taxon>Craniata</taxon>
        <taxon>Vertebrata</taxon>
        <taxon>Euteleostomi</taxon>
        <taxon>Actinopterygii</taxon>
        <taxon>Neopterygii</taxon>
        <taxon>Teleostei</taxon>
        <taxon>Neoteleostei</taxon>
        <taxon>Acanthomorphata</taxon>
        <taxon>Anabantaria</taxon>
        <taxon>Anabantiformes</taxon>
        <taxon>Channoidei</taxon>
        <taxon>Channidae</taxon>
        <taxon>Channa</taxon>
    </lineage>
</organism>
<keyword evidence="3" id="KW-1185">Reference proteome</keyword>